<proteinExistence type="predicted"/>
<comment type="caution">
    <text evidence="2">The sequence shown here is derived from an EMBL/GenBank/DDBJ whole genome shotgun (WGS) entry which is preliminary data.</text>
</comment>
<dbReference type="Pfam" id="PF17125">
    <property type="entry name" value="Methyltr_RsmF_N"/>
    <property type="match status" value="1"/>
</dbReference>
<feature type="domain" description="Ribosomal RNA small subunit methyltransferase F N-terminal" evidence="1">
    <location>
        <begin position="3"/>
        <end position="74"/>
    </location>
</feature>
<dbReference type="RefSeq" id="WP_077110473.1">
    <property type="nucleotide sequence ID" value="NZ_JAFBFH010000028.1"/>
</dbReference>
<evidence type="ECO:0000313" key="3">
    <source>
        <dbReference type="Proteomes" id="UP000823485"/>
    </source>
</evidence>
<dbReference type="InterPro" id="IPR031341">
    <property type="entry name" value="Methyltr_RsmF_N"/>
</dbReference>
<organism evidence="2 3">
    <name type="scientific">Siminovitchia thermophila</name>
    <dbReference type="NCBI Taxonomy" id="1245522"/>
    <lineage>
        <taxon>Bacteria</taxon>
        <taxon>Bacillati</taxon>
        <taxon>Bacillota</taxon>
        <taxon>Bacilli</taxon>
        <taxon>Bacillales</taxon>
        <taxon>Bacillaceae</taxon>
        <taxon>Siminovitchia</taxon>
    </lineage>
</organism>
<reference evidence="2 3" key="1">
    <citation type="submission" date="2021-01" db="EMBL/GenBank/DDBJ databases">
        <title>Genomic Encyclopedia of Type Strains, Phase IV (KMG-IV): sequencing the most valuable type-strain genomes for metagenomic binning, comparative biology and taxonomic classification.</title>
        <authorList>
            <person name="Goeker M."/>
        </authorList>
    </citation>
    <scope>NUCLEOTIDE SEQUENCE [LARGE SCALE GENOMIC DNA]</scope>
    <source>
        <strain evidence="2 3">DSM 105453</strain>
    </source>
</reference>
<dbReference type="Proteomes" id="UP000823485">
    <property type="component" value="Unassembled WGS sequence"/>
</dbReference>
<dbReference type="Gene3D" id="3.30.70.1170">
    <property type="entry name" value="Sun protein, domain 3"/>
    <property type="match status" value="1"/>
</dbReference>
<accession>A0ABS2RA77</accession>
<evidence type="ECO:0000259" key="1">
    <source>
        <dbReference type="Pfam" id="PF17125"/>
    </source>
</evidence>
<name>A0ABS2RA77_9BACI</name>
<sequence>MFLPEDFTAKMKRLLKDDEYHQFMNSYNESKTHGLRDNTLKVEIDHFFQSSPFHLERIPWVESGFYYVPEDRPALEKIKILPGGL</sequence>
<gene>
    <name evidence="2" type="ORF">JOC94_003573</name>
</gene>
<dbReference type="EMBL" id="JAFBFH010000028">
    <property type="protein sequence ID" value="MBM7716553.1"/>
    <property type="molecule type" value="Genomic_DNA"/>
</dbReference>
<keyword evidence="3" id="KW-1185">Reference proteome</keyword>
<protein>
    <submittedName>
        <fullName evidence="2">16S rRNA C967 or C1407 C5-methylase (RsmB/RsmF family)</fullName>
    </submittedName>
</protein>
<evidence type="ECO:0000313" key="2">
    <source>
        <dbReference type="EMBL" id="MBM7716553.1"/>
    </source>
</evidence>